<dbReference type="InterPro" id="IPR010279">
    <property type="entry name" value="YqjD/ElaB"/>
</dbReference>
<dbReference type="Pfam" id="PF05957">
    <property type="entry name" value="DUF883"/>
    <property type="match status" value="1"/>
</dbReference>
<evidence type="ECO:0000259" key="3">
    <source>
        <dbReference type="Pfam" id="PF05957"/>
    </source>
</evidence>
<keyword evidence="1" id="KW-0175">Coiled coil</keyword>
<accession>A0A506UGE1</accession>
<feature type="domain" description="DUF883" evidence="3">
    <location>
        <begin position="21"/>
        <end position="71"/>
    </location>
</feature>
<comment type="caution">
    <text evidence="4">The sequence shown here is derived from an EMBL/GenBank/DDBJ whole genome shotgun (WGS) entry which is preliminary data.</text>
</comment>
<dbReference type="Proteomes" id="UP000318801">
    <property type="component" value="Unassembled WGS sequence"/>
</dbReference>
<dbReference type="RefSeq" id="WP_141148959.1">
    <property type="nucleotide sequence ID" value="NZ_VHLG01000004.1"/>
</dbReference>
<dbReference type="InterPro" id="IPR043604">
    <property type="entry name" value="DUF883_N"/>
</dbReference>
<evidence type="ECO:0000313" key="4">
    <source>
        <dbReference type="EMBL" id="TPW31087.1"/>
    </source>
</evidence>
<feature type="coiled-coil region" evidence="1">
    <location>
        <begin position="52"/>
        <end position="94"/>
    </location>
</feature>
<dbReference type="PANTHER" id="PTHR35893">
    <property type="entry name" value="INNER MEMBRANE PROTEIN-RELATED"/>
    <property type="match status" value="1"/>
</dbReference>
<feature type="region of interest" description="Disordered" evidence="2">
    <location>
        <begin position="1"/>
        <end position="20"/>
    </location>
</feature>
<reference evidence="4 5" key="1">
    <citation type="submission" date="2019-06" db="EMBL/GenBank/DDBJ databases">
        <authorList>
            <person name="Li M."/>
        </authorList>
    </citation>
    <scope>NUCLEOTIDE SEQUENCE [LARGE SCALE GENOMIC DNA]</scope>
    <source>
        <strain evidence="4 5">BGMRC2036</strain>
    </source>
</reference>
<evidence type="ECO:0000313" key="5">
    <source>
        <dbReference type="Proteomes" id="UP000318801"/>
    </source>
</evidence>
<proteinExistence type="predicted"/>
<name>A0A506UGE1_9HYPH</name>
<dbReference type="PANTHER" id="PTHR35893:SF3">
    <property type="entry name" value="INNER MEMBRANE PROTEIN"/>
    <property type="match status" value="1"/>
</dbReference>
<dbReference type="AlphaFoldDB" id="A0A506UGE1"/>
<dbReference type="GO" id="GO:0043022">
    <property type="term" value="F:ribosome binding"/>
    <property type="evidence" value="ECO:0007669"/>
    <property type="project" value="InterPro"/>
</dbReference>
<organism evidence="4 5">
    <name type="scientific">Martelella alba</name>
    <dbReference type="NCBI Taxonomy" id="2590451"/>
    <lineage>
        <taxon>Bacteria</taxon>
        <taxon>Pseudomonadati</taxon>
        <taxon>Pseudomonadota</taxon>
        <taxon>Alphaproteobacteria</taxon>
        <taxon>Hyphomicrobiales</taxon>
        <taxon>Aurantimonadaceae</taxon>
        <taxon>Martelella</taxon>
    </lineage>
</organism>
<sequence>MVAAKATAKDTGETAKTTPEDIQLQIDQLRDDIAKLTKVIGDLGTEKAAEAKARAEEGVASAKARAERIRDEAYAATQDAYERAREEAISFEEEVEERIRMKPIQSVAIAASIGFLAALFTRR</sequence>
<evidence type="ECO:0000256" key="1">
    <source>
        <dbReference type="SAM" id="Coils"/>
    </source>
</evidence>
<gene>
    <name evidence="4" type="ORF">FJU08_10570</name>
</gene>
<dbReference type="EMBL" id="VHLG01000004">
    <property type="protein sequence ID" value="TPW31087.1"/>
    <property type="molecule type" value="Genomic_DNA"/>
</dbReference>
<protein>
    <submittedName>
        <fullName evidence="4">DUF883 family protein</fullName>
    </submittedName>
</protein>
<evidence type="ECO:0000256" key="2">
    <source>
        <dbReference type="SAM" id="MobiDB-lite"/>
    </source>
</evidence>
<keyword evidence="5" id="KW-1185">Reference proteome</keyword>